<dbReference type="Proteomes" id="UP001066276">
    <property type="component" value="Chromosome 10"/>
</dbReference>
<name>A0AAV7MHC1_PLEWA</name>
<dbReference type="InterPro" id="IPR004244">
    <property type="entry name" value="Transposase_22"/>
</dbReference>
<accession>A0AAV7MHC1</accession>
<dbReference type="PANTHER" id="PTHR11505">
    <property type="entry name" value="L1 TRANSPOSABLE ELEMENT-RELATED"/>
    <property type="match status" value="1"/>
</dbReference>
<gene>
    <name evidence="1" type="ORF">NDU88_005583</name>
</gene>
<protein>
    <submittedName>
        <fullName evidence="1">Uncharacterized protein</fullName>
    </submittedName>
</protein>
<comment type="caution">
    <text evidence="1">The sequence shown here is derived from an EMBL/GenBank/DDBJ whole genome shotgun (WGS) entry which is preliminary data.</text>
</comment>
<dbReference type="Gene3D" id="3.30.70.1820">
    <property type="entry name" value="L1 transposable element, RRM domain"/>
    <property type="match status" value="1"/>
</dbReference>
<dbReference type="AlphaFoldDB" id="A0AAV7MHC1"/>
<proteinExistence type="predicted"/>
<reference evidence="1" key="1">
    <citation type="journal article" date="2022" name="bioRxiv">
        <title>Sequencing and chromosome-scale assembly of the giantPleurodeles waltlgenome.</title>
        <authorList>
            <person name="Brown T."/>
            <person name="Elewa A."/>
            <person name="Iarovenko S."/>
            <person name="Subramanian E."/>
            <person name="Araus A.J."/>
            <person name="Petzold A."/>
            <person name="Susuki M."/>
            <person name="Suzuki K.-i.T."/>
            <person name="Hayashi T."/>
            <person name="Toyoda A."/>
            <person name="Oliveira C."/>
            <person name="Osipova E."/>
            <person name="Leigh N.D."/>
            <person name="Simon A."/>
            <person name="Yun M.H."/>
        </authorList>
    </citation>
    <scope>NUCLEOTIDE SEQUENCE</scope>
    <source>
        <strain evidence="1">20211129_DDA</strain>
        <tissue evidence="1">Liver</tissue>
    </source>
</reference>
<evidence type="ECO:0000313" key="2">
    <source>
        <dbReference type="Proteomes" id="UP001066276"/>
    </source>
</evidence>
<organism evidence="1 2">
    <name type="scientific">Pleurodeles waltl</name>
    <name type="common">Iberian ribbed newt</name>
    <dbReference type="NCBI Taxonomy" id="8319"/>
    <lineage>
        <taxon>Eukaryota</taxon>
        <taxon>Metazoa</taxon>
        <taxon>Chordata</taxon>
        <taxon>Craniata</taxon>
        <taxon>Vertebrata</taxon>
        <taxon>Euteleostomi</taxon>
        <taxon>Amphibia</taxon>
        <taxon>Batrachia</taxon>
        <taxon>Caudata</taxon>
        <taxon>Salamandroidea</taxon>
        <taxon>Salamandridae</taxon>
        <taxon>Pleurodelinae</taxon>
        <taxon>Pleurodeles</taxon>
    </lineage>
</organism>
<keyword evidence="2" id="KW-1185">Reference proteome</keyword>
<sequence length="190" mass="21521">MAGGQKHCFTSRPCGEVLLRPAGFRPHRRSEGRKRPIETKLMRLDIAGFHSRVTGLKHRMVTMKDHVHTVLEKDQELLFLCSKLTNLEDRSRKDNIRLFGFPEHAEGTDTSSFLHSILPKMTEIAFDPPLEFQRAYRLGPKRKDGTSKPRPIIACLLRHGPARQLLLAARAHDPSKQTAMRSALQLTSPG</sequence>
<dbReference type="EMBL" id="JANPWB010000014">
    <property type="protein sequence ID" value="KAJ1100498.1"/>
    <property type="molecule type" value="Genomic_DNA"/>
</dbReference>
<evidence type="ECO:0000313" key="1">
    <source>
        <dbReference type="EMBL" id="KAJ1100498.1"/>
    </source>
</evidence>